<dbReference type="EMBL" id="UINC01150106">
    <property type="protein sequence ID" value="SVD42981.1"/>
    <property type="molecule type" value="Genomic_DNA"/>
</dbReference>
<proteinExistence type="predicted"/>
<feature type="non-terminal residue" evidence="2">
    <location>
        <position position="1"/>
    </location>
</feature>
<protein>
    <submittedName>
        <fullName evidence="2">Uncharacterized protein</fullName>
    </submittedName>
</protein>
<sequence>YEPYGDIFDRAIPWKTGKDKKIGNRKSEIGNRKPKDK</sequence>
<gene>
    <name evidence="2" type="ORF">METZ01_LOCUS395835</name>
</gene>
<feature type="region of interest" description="Disordered" evidence="1">
    <location>
        <begin position="16"/>
        <end position="37"/>
    </location>
</feature>
<evidence type="ECO:0000256" key="1">
    <source>
        <dbReference type="SAM" id="MobiDB-lite"/>
    </source>
</evidence>
<dbReference type="AlphaFoldDB" id="A0A382VAS3"/>
<name>A0A382VAS3_9ZZZZ</name>
<organism evidence="2">
    <name type="scientific">marine metagenome</name>
    <dbReference type="NCBI Taxonomy" id="408172"/>
    <lineage>
        <taxon>unclassified sequences</taxon>
        <taxon>metagenomes</taxon>
        <taxon>ecological metagenomes</taxon>
    </lineage>
</organism>
<evidence type="ECO:0000313" key="2">
    <source>
        <dbReference type="EMBL" id="SVD42981.1"/>
    </source>
</evidence>
<accession>A0A382VAS3</accession>
<reference evidence="2" key="1">
    <citation type="submission" date="2018-05" db="EMBL/GenBank/DDBJ databases">
        <authorList>
            <person name="Lanie J.A."/>
            <person name="Ng W.-L."/>
            <person name="Kazmierczak K.M."/>
            <person name="Andrzejewski T.M."/>
            <person name="Davidsen T.M."/>
            <person name="Wayne K.J."/>
            <person name="Tettelin H."/>
            <person name="Glass J.I."/>
            <person name="Rusch D."/>
            <person name="Podicherti R."/>
            <person name="Tsui H.-C.T."/>
            <person name="Winkler M.E."/>
        </authorList>
    </citation>
    <scope>NUCLEOTIDE SEQUENCE</scope>
</reference>